<protein>
    <recommendedName>
        <fullName evidence="10">COMPASS component SWD2</fullName>
    </recommendedName>
</protein>
<dbReference type="InterPro" id="IPR037867">
    <property type="entry name" value="Swd2/WDR82"/>
</dbReference>
<proteinExistence type="inferred from homology"/>
<dbReference type="Proteomes" id="UP001642502">
    <property type="component" value="Unassembled WGS sequence"/>
</dbReference>
<dbReference type="PROSITE" id="PS50294">
    <property type="entry name" value="WD_REPEATS_REGION"/>
    <property type="match status" value="1"/>
</dbReference>
<sequence length="380" mass="41835">MPAGPMDIDTPASLGASSLRNPRNVRDTSTELSTIISSFRPTKLFARETRESAPTYILSLDFDDPGELCMTSESDETIQIYNVREGRHDKALISKKYGAKLARFTHWSSSIVYASTKQNDAIRYLATHDNSFIRYFEGHEAPVTSISVHPGSDNFISTSQDGTVRLWNVASKQWTGLLYLNKPYLSAWDPSGKIFAIGSPAAGSVLLYDYRNYTKAPFSVFDVVEQGRAVDQRNLLHGWTKLEFSNDGKHLLVGTQGAGHFLLDAFSGKLKAFLRKANEPARRAGVGEGSVQPGAPVDPTRLESSGDCCFTPDGRYVMGGAKQNMLVWDTLAAVGQDKLLDPTFVLEDKREGAVVAFNPRFNFFASADKALVFWLPDANA</sequence>
<dbReference type="PANTHER" id="PTHR19861">
    <property type="entry name" value="WD40 REPEAT PROTEIN SWD2"/>
    <property type="match status" value="1"/>
</dbReference>
<comment type="subcellular location">
    <subcellularLocation>
        <location evidence="1">Nucleus</location>
    </subcellularLocation>
</comment>
<comment type="similarity">
    <text evidence="2">Belongs to the WD repeat SWD2 family.</text>
</comment>
<evidence type="ECO:0000256" key="5">
    <source>
        <dbReference type="ARBA" id="ARBA00023242"/>
    </source>
</evidence>
<evidence type="ECO:0000256" key="3">
    <source>
        <dbReference type="ARBA" id="ARBA00022574"/>
    </source>
</evidence>
<evidence type="ECO:0008006" key="10">
    <source>
        <dbReference type="Google" id="ProtNLM"/>
    </source>
</evidence>
<comment type="caution">
    <text evidence="8">The sequence shown here is derived from an EMBL/GenBank/DDBJ whole genome shotgun (WGS) entry which is preliminary data.</text>
</comment>
<dbReference type="InterPro" id="IPR015943">
    <property type="entry name" value="WD40/YVTN_repeat-like_dom_sf"/>
</dbReference>
<keyword evidence="3 6" id="KW-0853">WD repeat</keyword>
<dbReference type="EMBL" id="CAWUON010000051">
    <property type="protein sequence ID" value="CAK7269742.1"/>
    <property type="molecule type" value="Genomic_DNA"/>
</dbReference>
<reference evidence="8 9" key="1">
    <citation type="submission" date="2024-01" db="EMBL/GenBank/DDBJ databases">
        <authorList>
            <person name="Allen C."/>
            <person name="Tagirdzhanova G."/>
        </authorList>
    </citation>
    <scope>NUCLEOTIDE SEQUENCE [LARGE SCALE GENOMIC DNA]</scope>
    <source>
        <strain evidence="8 9">CBS 119000</strain>
    </source>
</reference>
<evidence type="ECO:0000256" key="7">
    <source>
        <dbReference type="SAM" id="MobiDB-lite"/>
    </source>
</evidence>
<evidence type="ECO:0000256" key="2">
    <source>
        <dbReference type="ARBA" id="ARBA00005616"/>
    </source>
</evidence>
<dbReference type="Gene3D" id="2.130.10.10">
    <property type="entry name" value="YVTN repeat-like/Quinoprotein amine dehydrogenase"/>
    <property type="match status" value="1"/>
</dbReference>
<dbReference type="PROSITE" id="PS50082">
    <property type="entry name" value="WD_REPEATS_2"/>
    <property type="match status" value="1"/>
</dbReference>
<feature type="repeat" description="WD" evidence="6">
    <location>
        <begin position="136"/>
        <end position="171"/>
    </location>
</feature>
<accession>A0ABP0DQZ7</accession>
<evidence type="ECO:0000313" key="8">
    <source>
        <dbReference type="EMBL" id="CAK7269742.1"/>
    </source>
</evidence>
<keyword evidence="5" id="KW-0539">Nucleus</keyword>
<dbReference type="InterPro" id="IPR001680">
    <property type="entry name" value="WD40_rpt"/>
</dbReference>
<keyword evidence="4" id="KW-0677">Repeat</keyword>
<evidence type="ECO:0000256" key="4">
    <source>
        <dbReference type="ARBA" id="ARBA00022737"/>
    </source>
</evidence>
<evidence type="ECO:0000313" key="9">
    <source>
        <dbReference type="Proteomes" id="UP001642502"/>
    </source>
</evidence>
<dbReference type="InterPro" id="IPR036322">
    <property type="entry name" value="WD40_repeat_dom_sf"/>
</dbReference>
<feature type="region of interest" description="Disordered" evidence="7">
    <location>
        <begin position="284"/>
        <end position="303"/>
    </location>
</feature>
<evidence type="ECO:0000256" key="6">
    <source>
        <dbReference type="PROSITE-ProRule" id="PRU00221"/>
    </source>
</evidence>
<feature type="region of interest" description="Disordered" evidence="7">
    <location>
        <begin position="1"/>
        <end position="26"/>
    </location>
</feature>
<dbReference type="SUPFAM" id="SSF50978">
    <property type="entry name" value="WD40 repeat-like"/>
    <property type="match status" value="1"/>
</dbReference>
<gene>
    <name evidence="8" type="ORF">SEPCBS119000_003722</name>
</gene>
<name>A0ABP0DQZ7_9PEZI</name>
<dbReference type="SMART" id="SM00320">
    <property type="entry name" value="WD40"/>
    <property type="match status" value="3"/>
</dbReference>
<keyword evidence="9" id="KW-1185">Reference proteome</keyword>
<dbReference type="Pfam" id="PF00400">
    <property type="entry name" value="WD40"/>
    <property type="match status" value="1"/>
</dbReference>
<evidence type="ECO:0000256" key="1">
    <source>
        <dbReference type="ARBA" id="ARBA00004123"/>
    </source>
</evidence>
<organism evidence="8 9">
    <name type="scientific">Sporothrix epigloea</name>
    <dbReference type="NCBI Taxonomy" id="1892477"/>
    <lineage>
        <taxon>Eukaryota</taxon>
        <taxon>Fungi</taxon>
        <taxon>Dikarya</taxon>
        <taxon>Ascomycota</taxon>
        <taxon>Pezizomycotina</taxon>
        <taxon>Sordariomycetes</taxon>
        <taxon>Sordariomycetidae</taxon>
        <taxon>Ophiostomatales</taxon>
        <taxon>Ophiostomataceae</taxon>
        <taxon>Sporothrix</taxon>
    </lineage>
</organism>
<dbReference type="PANTHER" id="PTHR19861:SF0">
    <property type="entry name" value="WD REPEAT-CONTAINING PROTEIN 82"/>
    <property type="match status" value="1"/>
</dbReference>